<organism evidence="1 2">
    <name type="scientific">Cellulomonas shaoxiangyii</name>
    <dbReference type="NCBI Taxonomy" id="2566013"/>
    <lineage>
        <taxon>Bacteria</taxon>
        <taxon>Bacillati</taxon>
        <taxon>Actinomycetota</taxon>
        <taxon>Actinomycetes</taxon>
        <taxon>Micrococcales</taxon>
        <taxon>Cellulomonadaceae</taxon>
        <taxon>Cellulomonas</taxon>
    </lineage>
</organism>
<dbReference type="GO" id="GO:0016740">
    <property type="term" value="F:transferase activity"/>
    <property type="evidence" value="ECO:0007669"/>
    <property type="project" value="UniProtKB-KW"/>
</dbReference>
<dbReference type="KEGG" id="celz:E5225_15315"/>
<keyword evidence="2" id="KW-1185">Reference proteome</keyword>
<proteinExistence type="predicted"/>
<dbReference type="AlphaFoldDB" id="A0A4P7SKA3"/>
<dbReference type="EMBL" id="CP039291">
    <property type="protein sequence ID" value="QCB94719.1"/>
    <property type="molecule type" value="Genomic_DNA"/>
</dbReference>
<gene>
    <name evidence="1" type="ORF">E5225_15315</name>
</gene>
<keyword evidence="1" id="KW-0808">Transferase</keyword>
<dbReference type="RefSeq" id="WP_135971993.1">
    <property type="nucleotide sequence ID" value="NZ_CP039291.1"/>
</dbReference>
<reference evidence="1 2" key="1">
    <citation type="submission" date="2019-04" db="EMBL/GenBank/DDBJ databases">
        <title>Isolation and identification of Cellulomonas shaoxiangyii sp. Nov. isolated from feces of the Tibetan antelopes (Pantholops hodgsonii) in the Qinghai-Tibet plateau of China.</title>
        <authorList>
            <person name="Tian Z."/>
        </authorList>
    </citation>
    <scope>NUCLEOTIDE SEQUENCE [LARGE SCALE GENOMIC DNA]</scope>
    <source>
        <strain evidence="1 2">Z28</strain>
    </source>
</reference>
<protein>
    <submittedName>
        <fullName evidence="1">Aminoglycoside phosphotransferase family protein</fullName>
    </submittedName>
</protein>
<sequence>MPPAEVAPTDPARAADVPGRLLTSGASADLYAIDDDRVLRRYRDGRDVTPERLLLDHLAAHGFPAPRVDDAAGADLVMEWLHGPTMLQALGAGEMTLHDAGELLADLHLRLHDVPAPAGWRPTGAGDAAAGPVVVHLDLHPGTVVLTERGPFVVDWAHARPASAELDVAVSALIVAEVAVDAGGDYSQAARALLASFLHASDIDAVAALDEAAALRANDPQLVPGERELVQDAAALVRTLVSLTARR</sequence>
<accession>A0A4P7SKA3</accession>
<dbReference type="InterPro" id="IPR011009">
    <property type="entry name" value="Kinase-like_dom_sf"/>
</dbReference>
<evidence type="ECO:0000313" key="1">
    <source>
        <dbReference type="EMBL" id="QCB94719.1"/>
    </source>
</evidence>
<evidence type="ECO:0000313" key="2">
    <source>
        <dbReference type="Proteomes" id="UP000296469"/>
    </source>
</evidence>
<name>A0A4P7SKA3_9CELL</name>
<dbReference type="Proteomes" id="UP000296469">
    <property type="component" value="Chromosome"/>
</dbReference>
<dbReference type="SUPFAM" id="SSF56112">
    <property type="entry name" value="Protein kinase-like (PK-like)"/>
    <property type="match status" value="1"/>
</dbReference>
<dbReference type="OrthoDB" id="9797603at2"/>